<accession>A0A8R1XMH3</accession>
<organism evidence="3 4">
    <name type="scientific">Onchocerca volvulus</name>
    <dbReference type="NCBI Taxonomy" id="6282"/>
    <lineage>
        <taxon>Eukaryota</taxon>
        <taxon>Metazoa</taxon>
        <taxon>Ecdysozoa</taxon>
        <taxon>Nematoda</taxon>
        <taxon>Chromadorea</taxon>
        <taxon>Rhabditida</taxon>
        <taxon>Spirurina</taxon>
        <taxon>Spiruromorpha</taxon>
        <taxon>Filarioidea</taxon>
        <taxon>Onchocercidae</taxon>
        <taxon>Onchocerca</taxon>
    </lineage>
</organism>
<dbReference type="AlphaFoldDB" id="A0A8R1XMH3"/>
<name>A0A8R1XMH3_ONCVO</name>
<dbReference type="PANTHER" id="PTHR11909">
    <property type="entry name" value="CASEIN KINASE-RELATED"/>
    <property type="match status" value="1"/>
</dbReference>
<evidence type="ECO:0000313" key="3">
    <source>
        <dbReference type="EnsemblMetazoa" id="OVOC10395.1"/>
    </source>
</evidence>
<feature type="region of interest" description="Disordered" evidence="1">
    <location>
        <begin position="323"/>
        <end position="347"/>
    </location>
</feature>
<feature type="compositionally biased region" description="Basic and acidic residues" evidence="1">
    <location>
        <begin position="323"/>
        <end position="341"/>
    </location>
</feature>
<dbReference type="EMBL" id="CMVM020000336">
    <property type="status" value="NOT_ANNOTATED_CDS"/>
    <property type="molecule type" value="Genomic_DNA"/>
</dbReference>
<reference evidence="3" key="2">
    <citation type="submission" date="2022-06" db="UniProtKB">
        <authorList>
            <consortium name="EnsemblMetazoa"/>
        </authorList>
    </citation>
    <scope>IDENTIFICATION</scope>
</reference>
<dbReference type="SMART" id="SM00220">
    <property type="entry name" value="S_TKc"/>
    <property type="match status" value="1"/>
</dbReference>
<evidence type="ECO:0000259" key="2">
    <source>
        <dbReference type="PROSITE" id="PS50011"/>
    </source>
</evidence>
<keyword evidence="4" id="KW-1185">Reference proteome</keyword>
<dbReference type="InterPro" id="IPR000719">
    <property type="entry name" value="Prot_kinase_dom"/>
</dbReference>
<dbReference type="Gene3D" id="1.10.510.10">
    <property type="entry name" value="Transferase(Phosphotransferase) domain 1"/>
    <property type="match status" value="1"/>
</dbReference>
<reference evidence="4" key="1">
    <citation type="submission" date="2013-10" db="EMBL/GenBank/DDBJ databases">
        <title>Genome sequencing of Onchocerca volvulus.</title>
        <authorList>
            <person name="Cotton J."/>
            <person name="Tsai J."/>
            <person name="Stanley E."/>
            <person name="Tracey A."/>
            <person name="Holroyd N."/>
            <person name="Lustigman S."/>
            <person name="Berriman M."/>
        </authorList>
    </citation>
    <scope>NUCLEOTIDE SEQUENCE</scope>
</reference>
<dbReference type="InterPro" id="IPR011009">
    <property type="entry name" value="Kinase-like_dom_sf"/>
</dbReference>
<evidence type="ECO:0000313" key="4">
    <source>
        <dbReference type="Proteomes" id="UP000024404"/>
    </source>
</evidence>
<dbReference type="GO" id="GO:0005524">
    <property type="term" value="F:ATP binding"/>
    <property type="evidence" value="ECO:0007669"/>
    <property type="project" value="InterPro"/>
</dbReference>
<dbReference type="Pfam" id="PF00069">
    <property type="entry name" value="Pkinase"/>
    <property type="match status" value="1"/>
</dbReference>
<dbReference type="SUPFAM" id="SSF56112">
    <property type="entry name" value="Protein kinase-like (PK-like)"/>
    <property type="match status" value="1"/>
</dbReference>
<dbReference type="InterPro" id="IPR050235">
    <property type="entry name" value="CK1_Ser-Thr_kinase"/>
</dbReference>
<dbReference type="EnsemblMetazoa" id="OVOC10395.1">
    <property type="protein sequence ID" value="OVOC10395.1"/>
    <property type="gene ID" value="WBGene00247204"/>
</dbReference>
<dbReference type="Proteomes" id="UP000024404">
    <property type="component" value="Unassembled WGS sequence"/>
</dbReference>
<feature type="domain" description="Protein kinase" evidence="2">
    <location>
        <begin position="26"/>
        <end position="354"/>
    </location>
</feature>
<protein>
    <submittedName>
        <fullName evidence="3">Protein kinase domain-containing protein</fullName>
    </submittedName>
</protein>
<dbReference type="OMA" id="RDDLWAW"/>
<dbReference type="GO" id="GO:0004672">
    <property type="term" value="F:protein kinase activity"/>
    <property type="evidence" value="ECO:0007669"/>
    <property type="project" value="InterPro"/>
</dbReference>
<proteinExistence type="predicted"/>
<dbReference type="PROSITE" id="PS50011">
    <property type="entry name" value="PROTEIN_KINASE_DOM"/>
    <property type="match status" value="1"/>
</dbReference>
<sequence>MMASTSSSSSIPKPLFKKDEIINNSWKIVKELGSGGCGIVYEVERIRGTNTGTRAAMKAETVDARRHYSETLAAEALVLRRMQWSSHFCRLYLAGRSSPDCNIIVMSLVGRPLSWLRRQNPSQRFTLSTALRLGIQCLEAIEDLHSIGIIHRDVKGSNFAIGQGNLSRVVHMIDFGFARFYLKKDSNGNLHHRNPRQKAPYLGTDRYCSIFVHMRKEQGRRDDLWSFLYMLVEFILRSEEDLLKNCPHEFYTIFDHIRYLNYSGRPNYALITRILREICERKHYMADDPYDWEKGGRFHEEYLRSLQKVEEIKKQKKRKCITDESNDKSELSEIEKSERNGKQQMGEMRLHNLAKTISTSNSFIQSSEYSISLDSDKKSEALNNISQHCPIKAEKSWSWDVNKWNLENVDNSHITGEINH</sequence>
<evidence type="ECO:0000256" key="1">
    <source>
        <dbReference type="SAM" id="MobiDB-lite"/>
    </source>
</evidence>